<dbReference type="InterPro" id="IPR036097">
    <property type="entry name" value="HisK_dim/P_sf"/>
</dbReference>
<dbReference type="SUPFAM" id="SSF47384">
    <property type="entry name" value="Homodimeric domain of signal transducing histidine kinase"/>
    <property type="match status" value="1"/>
</dbReference>
<evidence type="ECO:0000256" key="8">
    <source>
        <dbReference type="ARBA" id="ARBA00022741"/>
    </source>
</evidence>
<dbReference type="PRINTS" id="PR00344">
    <property type="entry name" value="BCTRLSENSOR"/>
</dbReference>
<dbReference type="InterPro" id="IPR004358">
    <property type="entry name" value="Sig_transdc_His_kin-like_C"/>
</dbReference>
<evidence type="ECO:0000256" key="5">
    <source>
        <dbReference type="ARBA" id="ARBA00022553"/>
    </source>
</evidence>
<dbReference type="Pfam" id="PF02518">
    <property type="entry name" value="HATPase_c"/>
    <property type="match status" value="1"/>
</dbReference>
<evidence type="ECO:0000259" key="17">
    <source>
        <dbReference type="PROSITE" id="PS50112"/>
    </source>
</evidence>
<evidence type="ECO:0000256" key="13">
    <source>
        <dbReference type="ARBA" id="ARBA00023136"/>
    </source>
</evidence>
<name>A0A840WCE9_9ACTN</name>
<evidence type="ECO:0000256" key="2">
    <source>
        <dbReference type="ARBA" id="ARBA00004141"/>
    </source>
</evidence>
<dbReference type="SMART" id="SM00388">
    <property type="entry name" value="HisKA"/>
    <property type="match status" value="1"/>
</dbReference>
<dbReference type="Gene3D" id="1.10.287.130">
    <property type="match status" value="1"/>
</dbReference>
<reference evidence="18 19" key="1">
    <citation type="submission" date="2020-08" db="EMBL/GenBank/DDBJ databases">
        <title>Sequencing the genomes of 1000 actinobacteria strains.</title>
        <authorList>
            <person name="Klenk H.-P."/>
        </authorList>
    </citation>
    <scope>NUCLEOTIDE SEQUENCE [LARGE SCALE GENOMIC DNA]</scope>
    <source>
        <strain evidence="18 19">DSM 44598</strain>
    </source>
</reference>
<dbReference type="Pfam" id="PF13185">
    <property type="entry name" value="GAF_2"/>
    <property type="match status" value="1"/>
</dbReference>
<dbReference type="AlphaFoldDB" id="A0A840WCE9"/>
<dbReference type="GO" id="GO:0007234">
    <property type="term" value="P:osmosensory signaling via phosphorelay pathway"/>
    <property type="evidence" value="ECO:0007669"/>
    <property type="project" value="TreeGrafter"/>
</dbReference>
<dbReference type="GO" id="GO:0000155">
    <property type="term" value="F:phosphorelay sensor kinase activity"/>
    <property type="evidence" value="ECO:0007669"/>
    <property type="project" value="InterPro"/>
</dbReference>
<dbReference type="InterPro" id="IPR005467">
    <property type="entry name" value="His_kinase_dom"/>
</dbReference>
<keyword evidence="6" id="KW-0808">Transferase</keyword>
<dbReference type="CDD" id="cd00082">
    <property type="entry name" value="HisKA"/>
    <property type="match status" value="1"/>
</dbReference>
<feature type="domain" description="Histidine kinase" evidence="16">
    <location>
        <begin position="398"/>
        <end position="614"/>
    </location>
</feature>
<dbReference type="GO" id="GO:0030295">
    <property type="term" value="F:protein kinase activator activity"/>
    <property type="evidence" value="ECO:0007669"/>
    <property type="project" value="TreeGrafter"/>
</dbReference>
<dbReference type="CDD" id="cd00130">
    <property type="entry name" value="PAS"/>
    <property type="match status" value="2"/>
</dbReference>
<dbReference type="InterPro" id="IPR000014">
    <property type="entry name" value="PAS"/>
</dbReference>
<dbReference type="GO" id="GO:0006355">
    <property type="term" value="P:regulation of DNA-templated transcription"/>
    <property type="evidence" value="ECO:0007669"/>
    <property type="project" value="InterPro"/>
</dbReference>
<keyword evidence="11" id="KW-1133">Transmembrane helix</keyword>
<evidence type="ECO:0000256" key="1">
    <source>
        <dbReference type="ARBA" id="ARBA00000085"/>
    </source>
</evidence>
<dbReference type="SMART" id="SM00091">
    <property type="entry name" value="PAS"/>
    <property type="match status" value="2"/>
</dbReference>
<dbReference type="Pfam" id="PF13188">
    <property type="entry name" value="PAS_8"/>
    <property type="match status" value="1"/>
</dbReference>
<evidence type="ECO:0000256" key="14">
    <source>
        <dbReference type="ARBA" id="ARBA00039401"/>
    </source>
</evidence>
<dbReference type="EC" id="2.7.13.3" evidence="4"/>
<dbReference type="PROSITE" id="PS50112">
    <property type="entry name" value="PAS"/>
    <property type="match status" value="2"/>
</dbReference>
<dbReference type="RefSeq" id="WP_184366954.1">
    <property type="nucleotide sequence ID" value="NZ_BAAAKM010000131.1"/>
</dbReference>
<evidence type="ECO:0000256" key="3">
    <source>
        <dbReference type="ARBA" id="ARBA00004236"/>
    </source>
</evidence>
<gene>
    <name evidence="18" type="ORF">HNR07_004979</name>
</gene>
<keyword evidence="7" id="KW-0812">Transmembrane</keyword>
<dbReference type="SMART" id="SM00387">
    <property type="entry name" value="HATPase_c"/>
    <property type="match status" value="1"/>
</dbReference>
<dbReference type="GO" id="GO:0000156">
    <property type="term" value="F:phosphorelay response regulator activity"/>
    <property type="evidence" value="ECO:0007669"/>
    <property type="project" value="TreeGrafter"/>
</dbReference>
<dbReference type="Gene3D" id="3.30.565.10">
    <property type="entry name" value="Histidine kinase-like ATPase, C-terminal domain"/>
    <property type="match status" value="1"/>
</dbReference>
<evidence type="ECO:0000256" key="7">
    <source>
        <dbReference type="ARBA" id="ARBA00022692"/>
    </source>
</evidence>
<comment type="subcellular location">
    <subcellularLocation>
        <location evidence="3">Cell membrane</location>
    </subcellularLocation>
    <subcellularLocation>
        <location evidence="2">Membrane</location>
        <topology evidence="2">Multi-pass membrane protein</topology>
    </subcellularLocation>
</comment>
<evidence type="ECO:0000256" key="12">
    <source>
        <dbReference type="ARBA" id="ARBA00023012"/>
    </source>
</evidence>
<keyword evidence="8" id="KW-0547">Nucleotide-binding</keyword>
<dbReference type="SMART" id="SM00065">
    <property type="entry name" value="GAF"/>
    <property type="match status" value="1"/>
</dbReference>
<dbReference type="NCBIfam" id="TIGR00229">
    <property type="entry name" value="sensory_box"/>
    <property type="match status" value="2"/>
</dbReference>
<keyword evidence="19" id="KW-1185">Reference proteome</keyword>
<evidence type="ECO:0000256" key="4">
    <source>
        <dbReference type="ARBA" id="ARBA00012438"/>
    </source>
</evidence>
<dbReference type="GO" id="GO:0005524">
    <property type="term" value="F:ATP binding"/>
    <property type="evidence" value="ECO:0007669"/>
    <property type="project" value="UniProtKB-KW"/>
</dbReference>
<sequence>MSSERAPLSAEAVLASSADAVIGIDGELRVTLWNPAAERMFGWTAAEVLGGGLPIIPRELRPEYSAVLEQVRAGTPLTIFTRRLRKDGTAVDVRVSTSCVHDDQGRHAGWALVLYPSEKEGQAQTSAMERARLVRRLTDVVADINADLSLKSVLDRIISSLTELTGADAGGFVLLNENRVKLVSLTHLSEELHGVSASLESSLFGELLRSGKSVLLANSDTRSLEDLIWADLPGLHTIALCVSNVRGRPYGALYALYSQRKVGHVELELLELLTAHAGVAIGNAMAYEELKLQRLREQAVVDSSADGIAVLDSHGRVRKWNRSAAELTGYSFEMMEGRHPPFPIPDAHGEPVKHRNEGGRWLEILMARIPDTDEWVVDFRDISAQKALEEEREFFLASTGHELRTPVTVIQGYAALLSRKGERLGPEGRQEASEIILDRARSLAKLVERLRLGSDVASGEMTVDRVPFDLVELLGQSVTAFRPLAELQDLTLDTDGTLWTVGDPLVTGMVIDQLLENALKFSPSGGTVRVKVVEGEDTVTIHVDDEGIGIDPGDEERIFERFFQSGERGDRRGYSGLGIGLYIVRQLVREQGGEVTAHRLENGTRMRVTLPRHRGEESELGAVVSETPQGRGGTEVSSVKA</sequence>
<evidence type="ECO:0000256" key="15">
    <source>
        <dbReference type="SAM" id="MobiDB-lite"/>
    </source>
</evidence>
<dbReference type="InterPro" id="IPR003018">
    <property type="entry name" value="GAF"/>
</dbReference>
<dbReference type="PROSITE" id="PS50109">
    <property type="entry name" value="HIS_KIN"/>
    <property type="match status" value="1"/>
</dbReference>
<evidence type="ECO:0000256" key="10">
    <source>
        <dbReference type="ARBA" id="ARBA00022840"/>
    </source>
</evidence>
<evidence type="ECO:0000313" key="19">
    <source>
        <dbReference type="Proteomes" id="UP000579647"/>
    </source>
</evidence>
<dbReference type="InterPro" id="IPR036890">
    <property type="entry name" value="HATPase_C_sf"/>
</dbReference>
<feature type="domain" description="PAS" evidence="17">
    <location>
        <begin position="293"/>
        <end position="338"/>
    </location>
</feature>
<dbReference type="SUPFAM" id="SSF55785">
    <property type="entry name" value="PYP-like sensor domain (PAS domain)"/>
    <property type="match status" value="2"/>
</dbReference>
<dbReference type="Pfam" id="PF00989">
    <property type="entry name" value="PAS"/>
    <property type="match status" value="1"/>
</dbReference>
<organism evidence="18 19">
    <name type="scientific">Nocardiopsis metallicus</name>
    <dbReference type="NCBI Taxonomy" id="179819"/>
    <lineage>
        <taxon>Bacteria</taxon>
        <taxon>Bacillati</taxon>
        <taxon>Actinomycetota</taxon>
        <taxon>Actinomycetes</taxon>
        <taxon>Streptosporangiales</taxon>
        <taxon>Nocardiopsidaceae</taxon>
        <taxon>Nocardiopsis</taxon>
    </lineage>
</organism>
<proteinExistence type="predicted"/>
<evidence type="ECO:0000256" key="11">
    <source>
        <dbReference type="ARBA" id="ARBA00022989"/>
    </source>
</evidence>
<protein>
    <recommendedName>
        <fullName evidence="14">Sensor-like histidine kinase SenX3</fullName>
        <ecNumber evidence="4">2.7.13.3</ecNumber>
    </recommendedName>
</protein>
<dbReference type="InterPro" id="IPR003594">
    <property type="entry name" value="HATPase_dom"/>
</dbReference>
<dbReference type="Pfam" id="PF00512">
    <property type="entry name" value="HisKA"/>
    <property type="match status" value="1"/>
</dbReference>
<evidence type="ECO:0000313" key="18">
    <source>
        <dbReference type="EMBL" id="MBB5493842.1"/>
    </source>
</evidence>
<dbReference type="InterPro" id="IPR029016">
    <property type="entry name" value="GAF-like_dom_sf"/>
</dbReference>
<accession>A0A840WCE9</accession>
<dbReference type="SUPFAM" id="SSF55781">
    <property type="entry name" value="GAF domain-like"/>
    <property type="match status" value="1"/>
</dbReference>
<dbReference type="PANTHER" id="PTHR42878">
    <property type="entry name" value="TWO-COMPONENT HISTIDINE KINASE"/>
    <property type="match status" value="1"/>
</dbReference>
<dbReference type="Proteomes" id="UP000579647">
    <property type="component" value="Unassembled WGS sequence"/>
</dbReference>
<dbReference type="GO" id="GO:0005886">
    <property type="term" value="C:plasma membrane"/>
    <property type="evidence" value="ECO:0007669"/>
    <property type="project" value="UniProtKB-SubCell"/>
</dbReference>
<dbReference type="InterPro" id="IPR013767">
    <property type="entry name" value="PAS_fold"/>
</dbReference>
<dbReference type="PANTHER" id="PTHR42878:SF7">
    <property type="entry name" value="SENSOR HISTIDINE KINASE GLRK"/>
    <property type="match status" value="1"/>
</dbReference>
<feature type="region of interest" description="Disordered" evidence="15">
    <location>
        <begin position="614"/>
        <end position="641"/>
    </location>
</feature>
<dbReference type="Gene3D" id="3.30.450.20">
    <property type="entry name" value="PAS domain"/>
    <property type="match status" value="2"/>
</dbReference>
<keyword evidence="5" id="KW-0597">Phosphoprotein</keyword>
<evidence type="ECO:0000259" key="16">
    <source>
        <dbReference type="PROSITE" id="PS50109"/>
    </source>
</evidence>
<keyword evidence="9" id="KW-0418">Kinase</keyword>
<keyword evidence="10" id="KW-0067">ATP-binding</keyword>
<comment type="caution">
    <text evidence="18">The sequence shown here is derived from an EMBL/GenBank/DDBJ whole genome shotgun (WGS) entry which is preliminary data.</text>
</comment>
<dbReference type="InterPro" id="IPR003661">
    <property type="entry name" value="HisK_dim/P_dom"/>
</dbReference>
<keyword evidence="13" id="KW-0472">Membrane</keyword>
<feature type="domain" description="PAS" evidence="17">
    <location>
        <begin position="13"/>
        <end position="87"/>
    </location>
</feature>
<dbReference type="SUPFAM" id="SSF55874">
    <property type="entry name" value="ATPase domain of HSP90 chaperone/DNA topoisomerase II/histidine kinase"/>
    <property type="match status" value="1"/>
</dbReference>
<dbReference type="InterPro" id="IPR050351">
    <property type="entry name" value="BphY/WalK/GraS-like"/>
</dbReference>
<dbReference type="Gene3D" id="3.30.450.40">
    <property type="match status" value="1"/>
</dbReference>
<evidence type="ECO:0000256" key="6">
    <source>
        <dbReference type="ARBA" id="ARBA00022679"/>
    </source>
</evidence>
<evidence type="ECO:0000256" key="9">
    <source>
        <dbReference type="ARBA" id="ARBA00022777"/>
    </source>
</evidence>
<dbReference type="EMBL" id="JACHDO010000001">
    <property type="protein sequence ID" value="MBB5493842.1"/>
    <property type="molecule type" value="Genomic_DNA"/>
</dbReference>
<dbReference type="InterPro" id="IPR035965">
    <property type="entry name" value="PAS-like_dom_sf"/>
</dbReference>
<keyword evidence="12" id="KW-0902">Two-component regulatory system</keyword>
<comment type="catalytic activity">
    <reaction evidence="1">
        <text>ATP + protein L-histidine = ADP + protein N-phospho-L-histidine.</text>
        <dbReference type="EC" id="2.7.13.3"/>
    </reaction>
</comment>